<keyword evidence="1" id="KW-0732">Signal</keyword>
<accession>A0ABS3E2H2</accession>
<evidence type="ECO:0000256" key="1">
    <source>
        <dbReference type="SAM" id="SignalP"/>
    </source>
</evidence>
<feature type="signal peptide" evidence="1">
    <location>
        <begin position="1"/>
        <end position="29"/>
    </location>
</feature>
<dbReference type="InterPro" id="IPR011050">
    <property type="entry name" value="Pectin_lyase_fold/virulence"/>
</dbReference>
<dbReference type="Pfam" id="PF14592">
    <property type="entry name" value="Chondroitinas_B"/>
    <property type="match status" value="1"/>
</dbReference>
<dbReference type="CDD" id="cd14251">
    <property type="entry name" value="PL-6"/>
    <property type="match status" value="1"/>
</dbReference>
<keyword evidence="3" id="KW-1185">Reference proteome</keyword>
<proteinExistence type="predicted"/>
<organism evidence="2 3">
    <name type="scientific">Microbulbifer salipaludis</name>
    <dbReference type="NCBI Taxonomy" id="187980"/>
    <lineage>
        <taxon>Bacteria</taxon>
        <taxon>Pseudomonadati</taxon>
        <taxon>Pseudomonadota</taxon>
        <taxon>Gammaproteobacteria</taxon>
        <taxon>Cellvibrionales</taxon>
        <taxon>Microbulbiferaceae</taxon>
        <taxon>Microbulbifer</taxon>
    </lineage>
</organism>
<protein>
    <submittedName>
        <fullName evidence="2">Alginate lyase</fullName>
    </submittedName>
</protein>
<dbReference type="SUPFAM" id="SSF51126">
    <property type="entry name" value="Pectin lyase-like"/>
    <property type="match status" value="2"/>
</dbReference>
<evidence type="ECO:0000313" key="2">
    <source>
        <dbReference type="EMBL" id="MBN8429477.1"/>
    </source>
</evidence>
<reference evidence="2 3" key="1">
    <citation type="submission" date="2020-12" db="EMBL/GenBank/DDBJ databases">
        <title>Oil enriched cultivation method for isolating marine PHA-producing bacteria.</title>
        <authorList>
            <person name="Zheng W."/>
            <person name="Yu S."/>
            <person name="Huang Y."/>
        </authorList>
    </citation>
    <scope>NUCLEOTIDE SEQUENCE [LARGE SCALE GENOMIC DNA]</scope>
    <source>
        <strain evidence="2 3">SN0-2</strain>
    </source>
</reference>
<dbReference type="SMART" id="SM00710">
    <property type="entry name" value="PbH1"/>
    <property type="match status" value="8"/>
</dbReference>
<sequence length="756" mass="82345">MSASRLKPLLAAALLTAGQASLFCVQASAEEYLVHNQKEYARVVKSLQAGDTVMLANGVWKDFEILFTGNGENGNPITLTAEEKGKVVLSGQSNLRLAGEHLVISGLVFKDGYTPSSEVIAFRLNKDHLANHSRVTEIVIEDFSKPERMDSDYWVGVYGKNNRFDHSHLAGKRNKGVTMAVRLNSEASQQNHHRIDHNYFGPRPVLGSNGGETLRIGTSHYSLTDSFTVVESNFFDRCDGEVEIISVKSGKNILRNNTFFESRGTLTMRHGNGNLIEGNVFLGNGVDHTGGIRVINADQVIRNNYLEGLTGYRFGSGFTVMNGVPNSPINRYHQVVNAKIENNSFINVEHIHLAAGSDPERSAVPQDSTIADNIFYNESGKSPFSVFDDISGISFANNISNGFVDKKIHEGIDKGVGKLKRADNGLLYPVSDSAAQKGASRDLVVTTKEMTGAPWYPKSEPVTPFGSGKTISVRPGENALFNAIVSAADGDTLLLKSGVYSASKRLDIGKTLTIKAKKQGKVTLTSERPVMFEIQDGGSLSLDGLVISGANSPDNAGNILIRTSVWGMLKNYRFSMTNSRVENLDINHSYHFFDSGLRAFADTITLHNNHFENITGDLLKLNKETDDLGIYNAEYVIVTGNTFENVQGALVDLYRGGTDESTFGPHIDFSNNTVAESGKGKRNKTQALIKLHGTQVADIRENRIENSAGIVVEHTVGEPVTHIANNQFFGAPLPEVTELVAKGPHTAILANNEVKN</sequence>
<feature type="chain" id="PRO_5045127966" evidence="1">
    <location>
        <begin position="30"/>
        <end position="756"/>
    </location>
</feature>
<dbReference type="InterPro" id="IPR039513">
    <property type="entry name" value="PL-6"/>
</dbReference>
<evidence type="ECO:0000313" key="3">
    <source>
        <dbReference type="Proteomes" id="UP000664293"/>
    </source>
</evidence>
<name>A0ABS3E2H2_9GAMM</name>
<dbReference type="EMBL" id="JAEKJR010000001">
    <property type="protein sequence ID" value="MBN8429477.1"/>
    <property type="molecule type" value="Genomic_DNA"/>
</dbReference>
<dbReference type="Proteomes" id="UP000664293">
    <property type="component" value="Unassembled WGS sequence"/>
</dbReference>
<gene>
    <name evidence="2" type="ORF">JF535_01310</name>
</gene>
<dbReference type="Gene3D" id="2.160.20.10">
    <property type="entry name" value="Single-stranded right-handed beta-helix, Pectin lyase-like"/>
    <property type="match status" value="2"/>
</dbReference>
<comment type="caution">
    <text evidence="2">The sequence shown here is derived from an EMBL/GenBank/DDBJ whole genome shotgun (WGS) entry which is preliminary data.</text>
</comment>
<dbReference type="RefSeq" id="WP_206998180.1">
    <property type="nucleotide sequence ID" value="NZ_JAEKJR010000001.1"/>
</dbReference>
<dbReference type="InterPro" id="IPR012334">
    <property type="entry name" value="Pectin_lyas_fold"/>
</dbReference>
<dbReference type="InterPro" id="IPR006626">
    <property type="entry name" value="PbH1"/>
</dbReference>
<dbReference type="GO" id="GO:0016829">
    <property type="term" value="F:lyase activity"/>
    <property type="evidence" value="ECO:0007669"/>
    <property type="project" value="UniProtKB-KW"/>
</dbReference>
<keyword evidence="2" id="KW-0456">Lyase</keyword>